<dbReference type="AlphaFoldDB" id="A0A916Y8J5"/>
<reference evidence="2 3" key="1">
    <citation type="journal article" date="2014" name="Int. J. Syst. Evol. Microbiol.">
        <title>Complete genome sequence of Corynebacterium casei LMG S-19264T (=DSM 44701T), isolated from a smear-ripened cheese.</title>
        <authorList>
            <consortium name="US DOE Joint Genome Institute (JGI-PGF)"/>
            <person name="Walter F."/>
            <person name="Albersmeier A."/>
            <person name="Kalinowski J."/>
            <person name="Ruckert C."/>
        </authorList>
    </citation>
    <scope>NUCLEOTIDE SEQUENCE [LARGE SCALE GENOMIC DNA]</scope>
    <source>
        <strain evidence="2 3">CGMCC 1.15358</strain>
    </source>
</reference>
<dbReference type="PANTHER" id="PTHR43283:SF7">
    <property type="entry name" value="BETA-LACTAMASE-RELATED DOMAIN-CONTAINING PROTEIN"/>
    <property type="match status" value="1"/>
</dbReference>
<protein>
    <recommendedName>
        <fullName evidence="1">Beta-lactamase-related domain-containing protein</fullName>
    </recommendedName>
</protein>
<dbReference type="InterPro" id="IPR001466">
    <property type="entry name" value="Beta-lactam-related"/>
</dbReference>
<dbReference type="PANTHER" id="PTHR43283">
    <property type="entry name" value="BETA-LACTAMASE-RELATED"/>
    <property type="match status" value="1"/>
</dbReference>
<accession>A0A916Y8J5</accession>
<feature type="domain" description="Beta-lactamase-related" evidence="1">
    <location>
        <begin position="33"/>
        <end position="331"/>
    </location>
</feature>
<keyword evidence="3" id="KW-1185">Reference proteome</keyword>
<evidence type="ECO:0000313" key="2">
    <source>
        <dbReference type="EMBL" id="GGD35233.1"/>
    </source>
</evidence>
<evidence type="ECO:0000259" key="1">
    <source>
        <dbReference type="Pfam" id="PF00144"/>
    </source>
</evidence>
<dbReference type="InterPro" id="IPR012338">
    <property type="entry name" value="Beta-lactam/transpept-like"/>
</dbReference>
<name>A0A916Y8J5_9SPHN</name>
<dbReference type="Pfam" id="PF00144">
    <property type="entry name" value="Beta-lactamase"/>
    <property type="match status" value="1"/>
</dbReference>
<comment type="caution">
    <text evidence="2">The sequence shown here is derived from an EMBL/GenBank/DDBJ whole genome shotgun (WGS) entry which is preliminary data.</text>
</comment>
<proteinExistence type="predicted"/>
<sequence>MASLADGETGASREGLARAIDGVFADDVGETRALIVMHDGKIVAERYADGYTPETRHVGWSMTKTVTGVVIGMLIADGSLALDEPAPVPRWQRVGDPRGEITVRQLLQMRSGLRHVETGEPAYDADTPQMLLLQGRDDMAHFAETQPLSAAPGEEFVYSTASSVILADIATRALTESDRPATRRAAMDGYLHERLFELLAMDSAVAEFDAHGTLVGGSMIHATARDWAKFGEMLRGGGASPSGVRIVPQGWVRFMRTSSPADPAYGAHLWLNKPRPEGRERVLFPGSAPESTFAMLGFRGQYTLVSPSQKLTIVRLGNSNEEEQDLLREAMANLVSRFPTGQ</sequence>
<organism evidence="2 3">
    <name type="scientific">Croceicoccus pelagius</name>
    <dbReference type="NCBI Taxonomy" id="1703341"/>
    <lineage>
        <taxon>Bacteria</taxon>
        <taxon>Pseudomonadati</taxon>
        <taxon>Pseudomonadota</taxon>
        <taxon>Alphaproteobacteria</taxon>
        <taxon>Sphingomonadales</taxon>
        <taxon>Erythrobacteraceae</taxon>
        <taxon>Croceicoccus</taxon>
    </lineage>
</organism>
<evidence type="ECO:0000313" key="3">
    <source>
        <dbReference type="Proteomes" id="UP000598997"/>
    </source>
</evidence>
<dbReference type="Proteomes" id="UP000598997">
    <property type="component" value="Unassembled WGS sequence"/>
</dbReference>
<gene>
    <name evidence="2" type="ORF">GCM10010989_06760</name>
</gene>
<dbReference type="Gene3D" id="3.40.710.10">
    <property type="entry name" value="DD-peptidase/beta-lactamase superfamily"/>
    <property type="match status" value="1"/>
</dbReference>
<dbReference type="EMBL" id="BMIO01000002">
    <property type="protein sequence ID" value="GGD35233.1"/>
    <property type="molecule type" value="Genomic_DNA"/>
</dbReference>
<dbReference type="InterPro" id="IPR050789">
    <property type="entry name" value="Diverse_Enzym_Activities"/>
</dbReference>
<dbReference type="SUPFAM" id="SSF56601">
    <property type="entry name" value="beta-lactamase/transpeptidase-like"/>
    <property type="match status" value="1"/>
</dbReference>